<keyword evidence="1" id="KW-0732">Signal</keyword>
<dbReference type="InterPro" id="IPR036880">
    <property type="entry name" value="Kunitz_BPTI_sf"/>
</dbReference>
<dbReference type="SUPFAM" id="SSF57362">
    <property type="entry name" value="BPTI-like"/>
    <property type="match status" value="1"/>
</dbReference>
<dbReference type="Gene3D" id="4.10.410.10">
    <property type="entry name" value="Pancreatic trypsin inhibitor Kunitz domain"/>
    <property type="match status" value="1"/>
</dbReference>
<protein>
    <submittedName>
        <fullName evidence="2">Putative monolaris</fullName>
    </submittedName>
</protein>
<sequence>MASTQVPSVMLLSIAIIFFQGAYATTNVDARLDLTVCNREEGQCTYPDGCDCDPNLAFGERFQNTYFYNAVTQQCEENGYEDNCNGFETRTLCENTCLPNRRGNRGANRGGNR</sequence>
<feature type="non-terminal residue" evidence="2">
    <location>
        <position position="113"/>
    </location>
</feature>
<evidence type="ECO:0000313" key="2">
    <source>
        <dbReference type="EMBL" id="JAA64356.1"/>
    </source>
</evidence>
<dbReference type="AlphaFoldDB" id="L7MJG7"/>
<evidence type="ECO:0000256" key="1">
    <source>
        <dbReference type="SAM" id="SignalP"/>
    </source>
</evidence>
<organism evidence="2">
    <name type="scientific">Rhipicephalus pulchellus</name>
    <name type="common">Yellow backed tick</name>
    <name type="synonym">Dermacentor pulchellus</name>
    <dbReference type="NCBI Taxonomy" id="72859"/>
    <lineage>
        <taxon>Eukaryota</taxon>
        <taxon>Metazoa</taxon>
        <taxon>Ecdysozoa</taxon>
        <taxon>Arthropoda</taxon>
        <taxon>Chelicerata</taxon>
        <taxon>Arachnida</taxon>
        <taxon>Acari</taxon>
        <taxon>Parasitiformes</taxon>
        <taxon>Ixodida</taxon>
        <taxon>Ixodoidea</taxon>
        <taxon>Ixodidae</taxon>
        <taxon>Rhipicephalinae</taxon>
        <taxon>Rhipicephalus</taxon>
        <taxon>Rhipicephalus</taxon>
    </lineage>
</organism>
<reference evidence="2" key="1">
    <citation type="submission" date="2012-11" db="EMBL/GenBank/DDBJ databases">
        <authorList>
            <person name="Lucero-Rivera Y.E."/>
            <person name="Tovar-Ramirez D."/>
        </authorList>
    </citation>
    <scope>NUCLEOTIDE SEQUENCE</scope>
    <source>
        <tissue evidence="2">Salivary gland</tissue>
    </source>
</reference>
<name>L7MJG7_RHIPC</name>
<proteinExistence type="evidence at transcript level"/>
<feature type="signal peptide" evidence="1">
    <location>
        <begin position="1"/>
        <end position="24"/>
    </location>
</feature>
<dbReference type="EMBL" id="GACK01000678">
    <property type="protein sequence ID" value="JAA64356.1"/>
    <property type="molecule type" value="mRNA"/>
</dbReference>
<accession>L7MJG7</accession>
<reference evidence="2" key="2">
    <citation type="journal article" date="2015" name="J. Proteomics">
        <title>Sexual differences in the sialomes of the zebra tick, Rhipicephalus pulchellus.</title>
        <authorList>
            <person name="Tan A.W."/>
            <person name="Francischetti I.M."/>
            <person name="Slovak M."/>
            <person name="Kini R.M."/>
            <person name="Ribeiro J.M."/>
        </authorList>
    </citation>
    <scope>NUCLEOTIDE SEQUENCE</scope>
    <source>
        <tissue evidence="2">Salivary gland</tissue>
    </source>
</reference>
<dbReference type="GO" id="GO:0004867">
    <property type="term" value="F:serine-type endopeptidase inhibitor activity"/>
    <property type="evidence" value="ECO:0007669"/>
    <property type="project" value="InterPro"/>
</dbReference>
<feature type="chain" id="PRO_5003982061" evidence="1">
    <location>
        <begin position="25"/>
        <end position="113"/>
    </location>
</feature>